<accession>A0A838YKJ3</accession>
<protein>
    <submittedName>
        <fullName evidence="1">Uncharacterized protein</fullName>
    </submittedName>
</protein>
<reference evidence="1 2" key="1">
    <citation type="submission" date="2020-06" db="EMBL/GenBank/DDBJ databases">
        <title>Dysbiosis in marine aquaculture revealed through microbiome analysis: reverse ecology for environmental sustainability.</title>
        <authorList>
            <person name="Haro-Moreno J.M."/>
            <person name="Coutinho F.H."/>
            <person name="Zaragoza-Solas A."/>
            <person name="Picazo A."/>
            <person name="Almagro-Moreno S."/>
            <person name="Lopez-Perez M."/>
        </authorList>
    </citation>
    <scope>NUCLEOTIDE SEQUENCE [LARGE SCALE GENOMIC DNA]</scope>
    <source>
        <strain evidence="1">MCMED-G42</strain>
    </source>
</reference>
<proteinExistence type="predicted"/>
<evidence type="ECO:0000313" key="1">
    <source>
        <dbReference type="EMBL" id="MBA4724090.1"/>
    </source>
</evidence>
<dbReference type="AlphaFoldDB" id="A0A838YKJ3"/>
<dbReference type="EMBL" id="JACETM010000020">
    <property type="protein sequence ID" value="MBA4724090.1"/>
    <property type="molecule type" value="Genomic_DNA"/>
</dbReference>
<gene>
    <name evidence="1" type="ORF">H2021_02620</name>
</gene>
<comment type="caution">
    <text evidence="1">The sequence shown here is derived from an EMBL/GenBank/DDBJ whole genome shotgun (WGS) entry which is preliminary data.</text>
</comment>
<organism evidence="1 2">
    <name type="scientific">SAR86 cluster bacterium</name>
    <dbReference type="NCBI Taxonomy" id="2030880"/>
    <lineage>
        <taxon>Bacteria</taxon>
        <taxon>Pseudomonadati</taxon>
        <taxon>Pseudomonadota</taxon>
        <taxon>Gammaproteobacteria</taxon>
        <taxon>SAR86 cluster</taxon>
    </lineage>
</organism>
<dbReference type="Proteomes" id="UP000585327">
    <property type="component" value="Unassembled WGS sequence"/>
</dbReference>
<evidence type="ECO:0000313" key="2">
    <source>
        <dbReference type="Proteomes" id="UP000585327"/>
    </source>
</evidence>
<sequence>MIRTNIKSNHIQIENLCKSIFSDMDSIKYNLEDKKIIVHHNDSTNPDAASIEFVEYEDKFSVAYWDGYSLAEDFESNNIKDALKAFKRFSKKLYKNISRFG</sequence>
<name>A0A838YKJ3_9GAMM</name>